<sequence length="65" mass="7188">MRTSFKVKNVSCGACVSDINTELLKVNGVYGVFANIATQSLDIDHTGDTDLKRVKQILKDLKYLV</sequence>
<evidence type="ECO:0000313" key="2">
    <source>
        <dbReference type="Proteomes" id="UP000826212"/>
    </source>
</evidence>
<proteinExistence type="predicted"/>
<dbReference type="EMBL" id="CP081303">
    <property type="protein sequence ID" value="QZE14834.1"/>
    <property type="molecule type" value="Genomic_DNA"/>
</dbReference>
<gene>
    <name evidence="1" type="ORF">K4L44_02945</name>
</gene>
<dbReference type="Proteomes" id="UP000826212">
    <property type="component" value="Chromosome"/>
</dbReference>
<name>A0AC61NGQ7_9BACT</name>
<organism evidence="1 2">
    <name type="scientific">Halosquirtibacter laminarini</name>
    <dbReference type="NCBI Taxonomy" id="3374600"/>
    <lineage>
        <taxon>Bacteria</taxon>
        <taxon>Pseudomonadati</taxon>
        <taxon>Bacteroidota</taxon>
        <taxon>Bacteroidia</taxon>
        <taxon>Marinilabiliales</taxon>
        <taxon>Prolixibacteraceae</taxon>
        <taxon>Halosquirtibacter</taxon>
    </lineage>
</organism>
<protein>
    <submittedName>
        <fullName evidence="1">Heavy-metal-associated domain-containing protein</fullName>
    </submittedName>
</protein>
<reference evidence="1" key="1">
    <citation type="submission" date="2021-08" db="EMBL/GenBank/DDBJ databases">
        <title>Novel anaerobic bacterium isolated from sea squirt in East Sea, Republic of Korea.</title>
        <authorList>
            <person name="Nguyen T.H."/>
            <person name="Li Z."/>
            <person name="Lee Y.-J."/>
            <person name="Ko J."/>
            <person name="Kim S.-G."/>
        </authorList>
    </citation>
    <scope>NUCLEOTIDE SEQUENCE</scope>
    <source>
        <strain evidence="1">KCTC 25031</strain>
    </source>
</reference>
<keyword evidence="2" id="KW-1185">Reference proteome</keyword>
<evidence type="ECO:0000313" key="1">
    <source>
        <dbReference type="EMBL" id="QZE14834.1"/>
    </source>
</evidence>
<accession>A0AC61NGQ7</accession>